<evidence type="ECO:0000313" key="4">
    <source>
        <dbReference type="EMBL" id="AHB47678.1"/>
    </source>
</evidence>
<dbReference type="PANTHER" id="PTHR30163">
    <property type="entry name" value="MEMBRANE-BOUND LYTIC MUREIN TRANSGLYCOSYLASE B"/>
    <property type="match status" value="1"/>
</dbReference>
<dbReference type="NCBIfam" id="TIGR02283">
    <property type="entry name" value="MltB_2"/>
    <property type="match status" value="1"/>
</dbReference>
<feature type="domain" description="Peptidoglycan binding-like" evidence="2">
    <location>
        <begin position="456"/>
        <end position="511"/>
    </location>
</feature>
<dbReference type="AlphaFoldDB" id="V5SAL2"/>
<evidence type="ECO:0000259" key="2">
    <source>
        <dbReference type="Pfam" id="PF01471"/>
    </source>
</evidence>
<dbReference type="InterPro" id="IPR036366">
    <property type="entry name" value="PGBDSf"/>
</dbReference>
<dbReference type="Gene3D" id="1.10.8.350">
    <property type="entry name" value="Bacterial muramidase"/>
    <property type="match status" value="1"/>
</dbReference>
<evidence type="ECO:0000256" key="1">
    <source>
        <dbReference type="SAM" id="MobiDB-lite"/>
    </source>
</evidence>
<dbReference type="SUPFAM" id="SSF53955">
    <property type="entry name" value="Lysozyme-like"/>
    <property type="match status" value="1"/>
</dbReference>
<dbReference type="Pfam" id="PF13406">
    <property type="entry name" value="SLT_2"/>
    <property type="match status" value="1"/>
</dbReference>
<dbReference type="Pfam" id="PF01471">
    <property type="entry name" value="PG_binding_1"/>
    <property type="match status" value="1"/>
</dbReference>
<evidence type="ECO:0000313" key="5">
    <source>
        <dbReference type="Proteomes" id="UP000018542"/>
    </source>
</evidence>
<dbReference type="Gene3D" id="1.10.101.10">
    <property type="entry name" value="PGBD-like superfamily/PGBD"/>
    <property type="match status" value="1"/>
</dbReference>
<dbReference type="KEGG" id="hni:W911_03400"/>
<accession>V5SAL2</accession>
<reference evidence="4 5" key="1">
    <citation type="journal article" date="2014" name="Genome Announc.">
        <title>Complete Genome Sequence of Hyphomicrobium nitrativorans Strain NL23, a Denitrifying Bacterium Isolated from Biofilm of a Methanol-Fed Denitrification System Treating Seawater at the Montreal Biodome.</title>
        <authorList>
            <person name="Martineau C."/>
            <person name="Villeneuve C."/>
            <person name="Mauffrey F."/>
            <person name="Villemur R."/>
        </authorList>
    </citation>
    <scope>NUCLEOTIDE SEQUENCE [LARGE SCALE GENOMIC DNA]</scope>
    <source>
        <strain evidence="4">NL23</strain>
    </source>
</reference>
<gene>
    <name evidence="4" type="ORF">W911_03400</name>
</gene>
<dbReference type="HOGENOM" id="CLU_035402_0_2_5"/>
<dbReference type="InterPro" id="IPR011970">
    <property type="entry name" value="MltB_2"/>
</dbReference>
<dbReference type="InterPro" id="IPR043426">
    <property type="entry name" value="MltB-like"/>
</dbReference>
<feature type="compositionally biased region" description="Low complexity" evidence="1">
    <location>
        <begin position="83"/>
        <end position="109"/>
    </location>
</feature>
<sequence length="514" mass="56708">MKTFPQPPDLDAATSVGMSDGETDIGRLEMRVTPLLAALVLASTAIVAPLNSTVAGGIQFGPVENQPKRKPQRKPAPPPPTPAEIAPEPAFEDTAPAARPPARQAAPAAETHTPTQRQSGVMRRVSTKGLPPPPAPRNCKNTGTFSAWMRDFRKEAEELGISRRTISDALDGITLDEGVIRRDRRQGFFSQSFLDFQAKLATNNRVQNGRAQIKRNQATFDRVKKEFGVQASVITGFWALESDFGAGLGNLPILRSLATLAYDCRRGPMFRDELLAALEIIDRGDMRPHEMVGSWAGEIGQTQFLPTRYLEHAVDYDDDGKPDLFKNPTDIIGTTANYMSHLGWRRNEPWLEEVIVPRELPWAEADLSIKHPRSKWAGLGVTRADGSALENDAMPSSLLLPMGRFGPAFLAYQNFDVYLQWNQSLNYAITAAYLATRIDGAPAMRRGRGDIPTLSQDEAKELQRRLVDHGHDVGEIDGIIGAQTRQAVKTMQIKFNLPADSYPTAELLSALRRR</sequence>
<protein>
    <submittedName>
        <fullName evidence="4">Lytic transglycosylase</fullName>
    </submittedName>
</protein>
<dbReference type="InterPro" id="IPR002477">
    <property type="entry name" value="Peptidoglycan-bd-like"/>
</dbReference>
<name>V5SAL2_9HYPH</name>
<dbReference type="InterPro" id="IPR036365">
    <property type="entry name" value="PGBD-like_sf"/>
</dbReference>
<dbReference type="InterPro" id="IPR023346">
    <property type="entry name" value="Lysozyme-like_dom_sf"/>
</dbReference>
<dbReference type="InterPro" id="IPR031304">
    <property type="entry name" value="SLT_2"/>
</dbReference>
<dbReference type="Proteomes" id="UP000018542">
    <property type="component" value="Chromosome"/>
</dbReference>
<dbReference type="Gene3D" id="1.10.530.10">
    <property type="match status" value="1"/>
</dbReference>
<evidence type="ECO:0000259" key="3">
    <source>
        <dbReference type="Pfam" id="PF13406"/>
    </source>
</evidence>
<dbReference type="EMBL" id="CP006912">
    <property type="protein sequence ID" value="AHB47678.1"/>
    <property type="molecule type" value="Genomic_DNA"/>
</dbReference>
<organism evidence="4 5">
    <name type="scientific">Hyphomicrobium nitrativorans NL23</name>
    <dbReference type="NCBI Taxonomy" id="1029756"/>
    <lineage>
        <taxon>Bacteria</taxon>
        <taxon>Pseudomonadati</taxon>
        <taxon>Pseudomonadota</taxon>
        <taxon>Alphaproteobacteria</taxon>
        <taxon>Hyphomicrobiales</taxon>
        <taxon>Hyphomicrobiaceae</taxon>
        <taxon>Hyphomicrobium</taxon>
    </lineage>
</organism>
<dbReference type="GO" id="GO:0008933">
    <property type="term" value="F:peptidoglycan lytic transglycosylase activity"/>
    <property type="evidence" value="ECO:0007669"/>
    <property type="project" value="TreeGrafter"/>
</dbReference>
<proteinExistence type="predicted"/>
<dbReference type="SUPFAM" id="SSF47090">
    <property type="entry name" value="PGBD-like"/>
    <property type="match status" value="1"/>
</dbReference>
<feature type="domain" description="Transglycosylase SLT" evidence="3">
    <location>
        <begin position="145"/>
        <end position="435"/>
    </location>
</feature>
<keyword evidence="5" id="KW-1185">Reference proteome</keyword>
<feature type="region of interest" description="Disordered" evidence="1">
    <location>
        <begin position="61"/>
        <end position="143"/>
    </location>
</feature>
<dbReference type="PATRIC" id="fig|1029756.8.peg.709"/>
<dbReference type="PANTHER" id="PTHR30163:SF8">
    <property type="entry name" value="LYTIC MUREIN TRANSGLYCOSYLASE"/>
    <property type="match status" value="1"/>
</dbReference>
<dbReference type="GO" id="GO:0009253">
    <property type="term" value="P:peptidoglycan catabolic process"/>
    <property type="evidence" value="ECO:0007669"/>
    <property type="project" value="TreeGrafter"/>
</dbReference>
<dbReference type="STRING" id="1029756.W911_03400"/>